<keyword evidence="2" id="KW-0812">Transmembrane</keyword>
<keyword evidence="2" id="KW-0472">Membrane</keyword>
<dbReference type="Proteomes" id="UP000297910">
    <property type="component" value="Unassembled WGS sequence"/>
</dbReference>
<evidence type="ECO:0000313" key="3">
    <source>
        <dbReference type="EMBL" id="TGO27038.1"/>
    </source>
</evidence>
<protein>
    <submittedName>
        <fullName evidence="3">Uncharacterized protein</fullName>
    </submittedName>
</protein>
<feature type="region of interest" description="Disordered" evidence="1">
    <location>
        <begin position="214"/>
        <end position="247"/>
    </location>
</feature>
<feature type="region of interest" description="Disordered" evidence="1">
    <location>
        <begin position="96"/>
        <end position="156"/>
    </location>
</feature>
<feature type="compositionally biased region" description="Basic residues" evidence="1">
    <location>
        <begin position="146"/>
        <end position="155"/>
    </location>
</feature>
<dbReference type="AlphaFoldDB" id="A0A4Z1FTQ4"/>
<feature type="transmembrane region" description="Helical" evidence="2">
    <location>
        <begin position="30"/>
        <end position="53"/>
    </location>
</feature>
<sequence>MSYSWYNATAIASRASQASADKNSSISHTILIALGALIVFGVLDNITPIWYALDLQSSPEESVPLESQEYIIIDSDQEAADESQEAMMAAELLRRSPRGGGGKKVQNEETPMTPTALRRSSRVREREAKNGLPTPVSTPTAPVRSAKAKGKGKSKSIKEQSFEDFYEPVATPTGQKKVTKGREEQIILDEYEAFMNEPEEERVTKVASKDDFDYEGYSTPWTATRRKNVSKGKFGKTPKRKAQKGKA</sequence>
<feature type="compositionally biased region" description="Basic residues" evidence="1">
    <location>
        <begin position="224"/>
        <end position="247"/>
    </location>
</feature>
<name>A0A4Z1FTQ4_9HELO</name>
<comment type="caution">
    <text evidence="3">The sequence shown here is derived from an EMBL/GenBank/DDBJ whole genome shotgun (WGS) entry which is preliminary data.</text>
</comment>
<evidence type="ECO:0000256" key="1">
    <source>
        <dbReference type="SAM" id="MobiDB-lite"/>
    </source>
</evidence>
<keyword evidence="2" id="KW-1133">Transmembrane helix</keyword>
<reference evidence="3 4" key="1">
    <citation type="submission" date="2017-12" db="EMBL/GenBank/DDBJ databases">
        <title>Comparative genomics of Botrytis spp.</title>
        <authorList>
            <person name="Valero-Jimenez C.A."/>
            <person name="Tapia P."/>
            <person name="Veloso J."/>
            <person name="Silva-Moreno E."/>
            <person name="Staats M."/>
            <person name="Valdes J.H."/>
            <person name="Van Kan J.A.L."/>
        </authorList>
    </citation>
    <scope>NUCLEOTIDE SEQUENCE [LARGE SCALE GENOMIC DNA]</scope>
    <source>
        <strain evidence="3 4">Bp0003</strain>
    </source>
</reference>
<keyword evidence="4" id="KW-1185">Reference proteome</keyword>
<accession>A0A4Z1FTQ4</accession>
<evidence type="ECO:0000313" key="4">
    <source>
        <dbReference type="Proteomes" id="UP000297910"/>
    </source>
</evidence>
<gene>
    <name evidence="3" type="ORF">BPAE_0048g00090</name>
</gene>
<organism evidence="3 4">
    <name type="scientific">Botrytis paeoniae</name>
    <dbReference type="NCBI Taxonomy" id="278948"/>
    <lineage>
        <taxon>Eukaryota</taxon>
        <taxon>Fungi</taxon>
        <taxon>Dikarya</taxon>
        <taxon>Ascomycota</taxon>
        <taxon>Pezizomycotina</taxon>
        <taxon>Leotiomycetes</taxon>
        <taxon>Helotiales</taxon>
        <taxon>Sclerotiniaceae</taxon>
        <taxon>Botrytis</taxon>
    </lineage>
</organism>
<dbReference type="EMBL" id="PQXI01000048">
    <property type="protein sequence ID" value="TGO27038.1"/>
    <property type="molecule type" value="Genomic_DNA"/>
</dbReference>
<evidence type="ECO:0000256" key="2">
    <source>
        <dbReference type="SAM" id="Phobius"/>
    </source>
</evidence>
<proteinExistence type="predicted"/>